<evidence type="ECO:0000256" key="5">
    <source>
        <dbReference type="PROSITE-ProRule" id="PRU01248"/>
    </source>
</evidence>
<dbReference type="Pfam" id="PF00589">
    <property type="entry name" value="Phage_integrase"/>
    <property type="match status" value="1"/>
</dbReference>
<dbReference type="GO" id="GO:0003677">
    <property type="term" value="F:DNA binding"/>
    <property type="evidence" value="ECO:0007669"/>
    <property type="project" value="UniProtKB-UniRule"/>
</dbReference>
<dbReference type="InterPro" id="IPR011010">
    <property type="entry name" value="DNA_brk_join_enz"/>
</dbReference>
<evidence type="ECO:0000313" key="9">
    <source>
        <dbReference type="Proteomes" id="UP000182126"/>
    </source>
</evidence>
<organism evidence="8 9">
    <name type="scientific">Microbacterium paraoxydans</name>
    <dbReference type="NCBI Taxonomy" id="199592"/>
    <lineage>
        <taxon>Bacteria</taxon>
        <taxon>Bacillati</taxon>
        <taxon>Actinomycetota</taxon>
        <taxon>Actinomycetes</taxon>
        <taxon>Micrococcales</taxon>
        <taxon>Microbacteriaceae</taxon>
        <taxon>Microbacterium</taxon>
    </lineage>
</organism>
<dbReference type="Proteomes" id="UP000182126">
    <property type="component" value="Chromosome I"/>
</dbReference>
<accession>A0A1H1N8Z1</accession>
<dbReference type="Pfam" id="PF14659">
    <property type="entry name" value="Phage_int_SAM_3"/>
    <property type="match status" value="1"/>
</dbReference>
<dbReference type="InterPro" id="IPR004107">
    <property type="entry name" value="Integrase_SAM-like_N"/>
</dbReference>
<dbReference type="SUPFAM" id="SSF56349">
    <property type="entry name" value="DNA breaking-rejoining enzymes"/>
    <property type="match status" value="1"/>
</dbReference>
<dbReference type="PROSITE" id="PS51898">
    <property type="entry name" value="TYR_RECOMBINASE"/>
    <property type="match status" value="1"/>
</dbReference>
<evidence type="ECO:0000256" key="2">
    <source>
        <dbReference type="ARBA" id="ARBA00022908"/>
    </source>
</evidence>
<dbReference type="Gene3D" id="1.10.150.130">
    <property type="match status" value="1"/>
</dbReference>
<dbReference type="InterPro" id="IPR050090">
    <property type="entry name" value="Tyrosine_recombinase_XerCD"/>
</dbReference>
<keyword evidence="4" id="KW-0233">DNA recombination</keyword>
<dbReference type="CDD" id="cd00796">
    <property type="entry name" value="INT_Rci_Hp1_C"/>
    <property type="match status" value="1"/>
</dbReference>
<reference evidence="8 9" key="1">
    <citation type="submission" date="2016-10" db="EMBL/GenBank/DDBJ databases">
        <authorList>
            <person name="de Groot N.N."/>
        </authorList>
    </citation>
    <scope>NUCLEOTIDE SEQUENCE [LARGE SCALE GENOMIC DNA]</scope>
    <source>
        <strain evidence="8 9">DSM 15019</strain>
    </source>
</reference>
<dbReference type="GeneID" id="36299141"/>
<dbReference type="EMBL" id="LT629770">
    <property type="protein sequence ID" value="SDR95407.1"/>
    <property type="molecule type" value="Genomic_DNA"/>
</dbReference>
<dbReference type="InterPro" id="IPR010998">
    <property type="entry name" value="Integrase_recombinase_N"/>
</dbReference>
<dbReference type="PROSITE" id="PS51900">
    <property type="entry name" value="CB"/>
    <property type="match status" value="1"/>
</dbReference>
<proteinExistence type="inferred from homology"/>
<dbReference type="GO" id="GO:0006310">
    <property type="term" value="P:DNA recombination"/>
    <property type="evidence" value="ECO:0007669"/>
    <property type="project" value="UniProtKB-KW"/>
</dbReference>
<evidence type="ECO:0000259" key="7">
    <source>
        <dbReference type="PROSITE" id="PS51900"/>
    </source>
</evidence>
<dbReference type="GO" id="GO:0015074">
    <property type="term" value="P:DNA integration"/>
    <property type="evidence" value="ECO:0007669"/>
    <property type="project" value="UniProtKB-KW"/>
</dbReference>
<protein>
    <submittedName>
        <fullName evidence="8">Phage integrase, N-terminal SAM-like domain</fullName>
    </submittedName>
</protein>
<sequence>MAKRAHGTGTVTPYKDGFQLKWSTPDGGRGSKVIRPATRKQAETLLRGILADLDKGVFHDERKGNVRFSDFAKEYLAFKEKQVSYGQYKNYLSLLKTTILPTFGVKKLNQITRRTVDTWWARHAHRPVNRRNAYYFIKGLFEQAVEWDLLAVSPVKIKNAGADASKQRPDWTVQDFDAVLEHVPEFYHPALNVMFAGHFRIGELVALNWSDVRHGFVSSTRQKTKEGFTASTKTGQKKRIQLLERGRDALATLPPGIGDTPLFPGERAYRLPRATLQRVWNEACEAAGYEDFHIHDIRHISLSLVAESGASEKVVQQRAGHASATSTRRYMHTSQRQHAEAVENVDMLIKKISRAS</sequence>
<dbReference type="InterPro" id="IPR044068">
    <property type="entry name" value="CB"/>
</dbReference>
<dbReference type="PANTHER" id="PTHR30349">
    <property type="entry name" value="PHAGE INTEGRASE-RELATED"/>
    <property type="match status" value="1"/>
</dbReference>
<dbReference type="InterPro" id="IPR013762">
    <property type="entry name" value="Integrase-like_cat_sf"/>
</dbReference>
<dbReference type="PANTHER" id="PTHR30349:SF64">
    <property type="entry name" value="PROPHAGE INTEGRASE INTD-RELATED"/>
    <property type="match status" value="1"/>
</dbReference>
<evidence type="ECO:0000256" key="4">
    <source>
        <dbReference type="ARBA" id="ARBA00023172"/>
    </source>
</evidence>
<evidence type="ECO:0000256" key="1">
    <source>
        <dbReference type="ARBA" id="ARBA00008857"/>
    </source>
</evidence>
<dbReference type="AlphaFoldDB" id="A0A1H1N8Z1"/>
<name>A0A1H1N8Z1_9MICO</name>
<evidence type="ECO:0000313" key="8">
    <source>
        <dbReference type="EMBL" id="SDR95407.1"/>
    </source>
</evidence>
<evidence type="ECO:0000256" key="3">
    <source>
        <dbReference type="ARBA" id="ARBA00023125"/>
    </source>
</evidence>
<dbReference type="InterPro" id="IPR002104">
    <property type="entry name" value="Integrase_catalytic"/>
</dbReference>
<dbReference type="RefSeq" id="WP_060921186.1">
    <property type="nucleotide sequence ID" value="NZ_LT629770.1"/>
</dbReference>
<gene>
    <name evidence="8" type="ORF">SAMN04489809_0744</name>
</gene>
<keyword evidence="3 5" id="KW-0238">DNA-binding</keyword>
<comment type="similarity">
    <text evidence="1">Belongs to the 'phage' integrase family.</text>
</comment>
<dbReference type="Gene3D" id="1.10.443.10">
    <property type="entry name" value="Intergrase catalytic core"/>
    <property type="match status" value="1"/>
</dbReference>
<feature type="domain" description="Tyr recombinase" evidence="6">
    <location>
        <begin position="166"/>
        <end position="344"/>
    </location>
</feature>
<keyword evidence="2" id="KW-0229">DNA integration</keyword>
<evidence type="ECO:0000259" key="6">
    <source>
        <dbReference type="PROSITE" id="PS51898"/>
    </source>
</evidence>
<feature type="domain" description="Core-binding (CB)" evidence="7">
    <location>
        <begin position="66"/>
        <end position="145"/>
    </location>
</feature>